<gene>
    <name evidence="1" type="ORF">HNAJ_LOCUS5858</name>
</gene>
<organism evidence="1 2">
    <name type="scientific">Rodentolepis nana</name>
    <name type="common">Dwarf tapeworm</name>
    <name type="synonym">Hymenolepis nana</name>
    <dbReference type="NCBI Taxonomy" id="102285"/>
    <lineage>
        <taxon>Eukaryota</taxon>
        <taxon>Metazoa</taxon>
        <taxon>Spiralia</taxon>
        <taxon>Lophotrochozoa</taxon>
        <taxon>Platyhelminthes</taxon>
        <taxon>Cestoda</taxon>
        <taxon>Eucestoda</taxon>
        <taxon>Cyclophyllidea</taxon>
        <taxon>Hymenolepididae</taxon>
        <taxon>Rodentolepis</taxon>
    </lineage>
</organism>
<evidence type="ECO:0000313" key="1">
    <source>
        <dbReference type="EMBL" id="VDO01718.1"/>
    </source>
</evidence>
<sequence length="128" mass="14378">MKVPSKYFFLSQAGLHKVYIASENKSVVALSDTEPFCTASVVTEEFLITTMHCLMGLGQPAPAILPKNIWFAPEKFVPYNIFIKVGNHYKSELADEYREVHLVEAAYVFTEGLNYPMADIALLKNLDS</sequence>
<dbReference type="AlphaFoldDB" id="A0A3P7V7T6"/>
<dbReference type="Proteomes" id="UP000278807">
    <property type="component" value="Unassembled WGS sequence"/>
</dbReference>
<evidence type="ECO:0008006" key="3">
    <source>
        <dbReference type="Google" id="ProtNLM"/>
    </source>
</evidence>
<dbReference type="SUPFAM" id="SSF50494">
    <property type="entry name" value="Trypsin-like serine proteases"/>
    <property type="match status" value="1"/>
</dbReference>
<dbReference type="InterPro" id="IPR043504">
    <property type="entry name" value="Peptidase_S1_PA_chymotrypsin"/>
</dbReference>
<keyword evidence="2" id="KW-1185">Reference proteome</keyword>
<dbReference type="EMBL" id="UZAE01005560">
    <property type="protein sequence ID" value="VDO01718.1"/>
    <property type="molecule type" value="Genomic_DNA"/>
</dbReference>
<protein>
    <recommendedName>
        <fullName evidence="3">Peptidase S1 domain-containing protein</fullName>
    </recommendedName>
</protein>
<dbReference type="InterPro" id="IPR009003">
    <property type="entry name" value="Peptidase_S1_PA"/>
</dbReference>
<proteinExistence type="predicted"/>
<dbReference type="Gene3D" id="2.40.10.10">
    <property type="entry name" value="Trypsin-like serine proteases"/>
    <property type="match status" value="1"/>
</dbReference>
<dbReference type="OrthoDB" id="10012881at2759"/>
<evidence type="ECO:0000313" key="2">
    <source>
        <dbReference type="Proteomes" id="UP000278807"/>
    </source>
</evidence>
<accession>A0A3P7V7T6</accession>
<name>A0A3P7V7T6_RODNA</name>
<reference evidence="1 2" key="1">
    <citation type="submission" date="2018-11" db="EMBL/GenBank/DDBJ databases">
        <authorList>
            <consortium name="Pathogen Informatics"/>
        </authorList>
    </citation>
    <scope>NUCLEOTIDE SEQUENCE [LARGE SCALE GENOMIC DNA]</scope>
</reference>